<dbReference type="EMBL" id="JAWRCP010000001">
    <property type="protein sequence ID" value="MDW6092123.1"/>
    <property type="molecule type" value="Genomic_DNA"/>
</dbReference>
<comment type="similarity">
    <text evidence="1 2">Belongs to the outer membrane factor (OMF) (TC 1.B.17) family.</text>
</comment>
<reference evidence="4 5" key="1">
    <citation type="submission" date="2023-11" db="EMBL/GenBank/DDBJ databases">
        <title>Plant-associative lifestyle of Vibrio porteresiae and its evolutionary dynamics.</title>
        <authorList>
            <person name="Rameshkumar N."/>
            <person name="Kirti K."/>
        </authorList>
    </citation>
    <scope>NUCLEOTIDE SEQUENCE [LARGE SCALE GENOMIC DNA]</scope>
    <source>
        <strain evidence="4 5">MSSRF7</strain>
    </source>
</reference>
<proteinExistence type="inferred from homology"/>
<evidence type="ECO:0000256" key="2">
    <source>
        <dbReference type="RuleBase" id="RU362097"/>
    </source>
</evidence>
<keyword evidence="2" id="KW-0472">Membrane</keyword>
<gene>
    <name evidence="4" type="ORF">SBX64_06150</name>
</gene>
<dbReference type="InterPro" id="IPR010131">
    <property type="entry name" value="MdtP/NodT-like"/>
</dbReference>
<feature type="compositionally biased region" description="Polar residues" evidence="3">
    <location>
        <begin position="100"/>
        <end position="112"/>
    </location>
</feature>
<dbReference type="Gene3D" id="2.20.200.10">
    <property type="entry name" value="Outer membrane efflux proteins (OEP)"/>
    <property type="match status" value="1"/>
</dbReference>
<dbReference type="NCBIfam" id="TIGR01845">
    <property type="entry name" value="outer_NodT"/>
    <property type="match status" value="1"/>
</dbReference>
<organism evidence="4 5">
    <name type="scientific">Vibrio rhizosphaerae</name>
    <dbReference type="NCBI Taxonomy" id="398736"/>
    <lineage>
        <taxon>Bacteria</taxon>
        <taxon>Pseudomonadati</taxon>
        <taxon>Pseudomonadota</taxon>
        <taxon>Gammaproteobacteria</taxon>
        <taxon>Vibrionales</taxon>
        <taxon>Vibrionaceae</taxon>
        <taxon>Vibrio</taxon>
    </lineage>
</organism>
<evidence type="ECO:0000313" key="5">
    <source>
        <dbReference type="Proteomes" id="UP001279860"/>
    </source>
</evidence>
<dbReference type="InterPro" id="IPR003423">
    <property type="entry name" value="OMP_efflux"/>
</dbReference>
<feature type="region of interest" description="Disordered" evidence="3">
    <location>
        <begin position="98"/>
        <end position="119"/>
    </location>
</feature>
<dbReference type="PROSITE" id="PS51257">
    <property type="entry name" value="PROKAR_LIPOPROTEIN"/>
    <property type="match status" value="1"/>
</dbReference>
<keyword evidence="2" id="KW-0449">Lipoprotein</keyword>
<evidence type="ECO:0000256" key="3">
    <source>
        <dbReference type="SAM" id="MobiDB-lite"/>
    </source>
</evidence>
<evidence type="ECO:0000256" key="1">
    <source>
        <dbReference type="ARBA" id="ARBA00007613"/>
    </source>
</evidence>
<sequence length="469" mass="51573">MRLLIVCLTGLLSACSLTPEMTRPVPPIPATYPPHDHAQGLSSARLGWRTMFRDERLQTLIELAFVNNRDLRLAILNVEAVKAQYGIQRSAQLPHLDVTMSRSRQRSGTGSDNDSKAAEIQQQHRLSLGLSAFEIDLFGRMRSMSDAAFARYLASDYGRQAAQITLISAVADAYFAERLADEQLTLAKQTLTDWQQSLELIQMLRRGQQNSALDVAQAEAQVASAQASQAAKTRALDQARNSLRLLVGQSLPDDLPVPHKLAEQGVLTRLPAGLPSDLLLHRPDILQAEQILIAANEDIGAARAAYFPRLSLTSSVGYASSDIRNLVGSAHSMWSLMPQIELPIFQGGRLDAALQLAKVQRASAIAQYEKTIQLAFKQVADGLSGSETYQQQTAAQMRVVVATARKAQLSKRRYQAGVERRLVWLEAQRQLYDAKQTWLELRQQQLKNAVFLYQALGGGLVASSAALAP</sequence>
<comment type="caution">
    <text evidence="4">The sequence shown here is derived from an EMBL/GenBank/DDBJ whole genome shotgun (WGS) entry which is preliminary data.</text>
</comment>
<dbReference type="PANTHER" id="PTHR30203:SF32">
    <property type="entry name" value="CATION EFFLUX SYSTEM PROTEIN CUSC"/>
    <property type="match status" value="1"/>
</dbReference>
<dbReference type="Proteomes" id="UP001279860">
    <property type="component" value="Unassembled WGS sequence"/>
</dbReference>
<keyword evidence="2" id="KW-0812">Transmembrane</keyword>
<protein>
    <submittedName>
        <fullName evidence="4">Efflux transporter outer membrane subunit</fullName>
    </submittedName>
</protein>
<dbReference type="SUPFAM" id="SSF56954">
    <property type="entry name" value="Outer membrane efflux proteins (OEP)"/>
    <property type="match status" value="1"/>
</dbReference>
<accession>A0ABU4IT48</accession>
<name>A0ABU4IT48_9VIBR</name>
<dbReference type="Gene3D" id="1.20.1600.10">
    <property type="entry name" value="Outer membrane efflux proteins (OEP)"/>
    <property type="match status" value="1"/>
</dbReference>
<evidence type="ECO:0000313" key="4">
    <source>
        <dbReference type="EMBL" id="MDW6092123.1"/>
    </source>
</evidence>
<keyword evidence="5" id="KW-1185">Reference proteome</keyword>
<keyword evidence="2" id="KW-1134">Transmembrane beta strand</keyword>
<dbReference type="RefSeq" id="WP_318584531.1">
    <property type="nucleotide sequence ID" value="NZ_JAWRCP010000001.1"/>
</dbReference>
<comment type="subcellular location">
    <subcellularLocation>
        <location evidence="2">Cell outer membrane</location>
        <topology evidence="2">Lipid-anchor</topology>
    </subcellularLocation>
</comment>
<dbReference type="PANTHER" id="PTHR30203">
    <property type="entry name" value="OUTER MEMBRANE CATION EFFLUX PROTEIN"/>
    <property type="match status" value="1"/>
</dbReference>
<keyword evidence="2" id="KW-0564">Palmitate</keyword>
<dbReference type="Pfam" id="PF02321">
    <property type="entry name" value="OEP"/>
    <property type="match status" value="2"/>
</dbReference>